<protein>
    <submittedName>
        <fullName evidence="1">Uncharacterized protein</fullName>
    </submittedName>
</protein>
<organism evidence="1 2">
    <name type="scientific">Klebsiella variicola (strain 342)</name>
    <name type="common">Klebsiella pneumoniae</name>
    <dbReference type="NCBI Taxonomy" id="507522"/>
    <lineage>
        <taxon>Bacteria</taxon>
        <taxon>Pseudomonadati</taxon>
        <taxon>Pseudomonadota</taxon>
        <taxon>Gammaproteobacteria</taxon>
        <taxon>Enterobacterales</taxon>
        <taxon>Enterobacteriaceae</taxon>
        <taxon>Klebsiella/Raoultella group</taxon>
        <taxon>Klebsiella</taxon>
        <taxon>Klebsiella pneumoniae complex</taxon>
    </lineage>
</organism>
<evidence type="ECO:0000313" key="1">
    <source>
        <dbReference type="EMBL" id="ACI09988.1"/>
    </source>
</evidence>
<name>B5XR53_KLEV3</name>
<sequence>MRAIMDKYGPVLDIDFTLVHFLPDGNKQRFAVKITKHPDSDGTRYATYPNGTGLVVGPAQFNRLMMSKVELPTPMPQRLRESLDLI</sequence>
<dbReference type="BioCyc" id="KPNE507522:GI0B-2838-MONOMER"/>
<reference evidence="1 2" key="1">
    <citation type="journal article" date="2008" name="PLoS Genet.">
        <title>Complete genome sequence of the N2-fixing broad host range endophyte Klebsiella pneumoniae 342 and virulence predictions verified in mice.</title>
        <authorList>
            <person name="Fouts D.E."/>
            <person name="Tyler H.L."/>
            <person name="DeBoy R.T."/>
            <person name="Daugherty S."/>
            <person name="Ren Q."/>
            <person name="Badger J.H."/>
            <person name="Durkin A.S."/>
            <person name="Huot H."/>
            <person name="Shrivastava S."/>
            <person name="Kothari S."/>
            <person name="Dodson R.J."/>
            <person name="Mohamoud Y."/>
            <person name="Khouri H."/>
            <person name="Roesch L.F."/>
            <person name="Krogfelt K.A."/>
            <person name="Struve C."/>
            <person name="Triplett E.W."/>
            <person name="Methe B.A."/>
        </authorList>
    </citation>
    <scope>NUCLEOTIDE SEQUENCE [LARGE SCALE GENOMIC DNA]</scope>
    <source>
        <strain evidence="1 2">342</strain>
    </source>
</reference>
<dbReference type="EMBL" id="CP000964">
    <property type="protein sequence ID" value="ACI09988.1"/>
    <property type="molecule type" value="Genomic_DNA"/>
</dbReference>
<dbReference type="HOGENOM" id="CLU_2493798_0_0_6"/>
<dbReference type="Proteomes" id="UP000001734">
    <property type="component" value="Chromosome"/>
</dbReference>
<gene>
    <name evidence="1" type="ordered locus">KPK_2850</name>
</gene>
<accession>B5XR53</accession>
<dbReference type="KEGG" id="kpe:KPK_2850"/>
<proteinExistence type="predicted"/>
<dbReference type="AlphaFoldDB" id="B5XR53"/>
<evidence type="ECO:0000313" key="2">
    <source>
        <dbReference type="Proteomes" id="UP000001734"/>
    </source>
</evidence>